<dbReference type="SUPFAM" id="SSF52738">
    <property type="entry name" value="Methylesterase CheB, C-terminal domain"/>
    <property type="match status" value="1"/>
</dbReference>
<comment type="catalytic activity">
    <reaction evidence="5 6">
        <text>[protein]-L-glutamate 5-O-methyl ester + H2O = L-glutamyl-[protein] + methanol + H(+)</text>
        <dbReference type="Rhea" id="RHEA:23236"/>
        <dbReference type="Rhea" id="RHEA-COMP:10208"/>
        <dbReference type="Rhea" id="RHEA-COMP:10311"/>
        <dbReference type="ChEBI" id="CHEBI:15377"/>
        <dbReference type="ChEBI" id="CHEBI:15378"/>
        <dbReference type="ChEBI" id="CHEBI:17790"/>
        <dbReference type="ChEBI" id="CHEBI:29973"/>
        <dbReference type="ChEBI" id="CHEBI:82795"/>
        <dbReference type="EC" id="3.1.1.61"/>
    </reaction>
</comment>
<dbReference type="SUPFAM" id="SSF52172">
    <property type="entry name" value="CheY-like"/>
    <property type="match status" value="1"/>
</dbReference>
<dbReference type="GO" id="GO:0005737">
    <property type="term" value="C:cytoplasm"/>
    <property type="evidence" value="ECO:0007669"/>
    <property type="project" value="UniProtKB-SubCell"/>
</dbReference>
<evidence type="ECO:0000256" key="6">
    <source>
        <dbReference type="HAMAP-Rule" id="MF_00099"/>
    </source>
</evidence>
<dbReference type="PANTHER" id="PTHR42872:SF6">
    <property type="entry name" value="PROTEIN-GLUTAMATE METHYLESTERASE_PROTEIN-GLUTAMINE GLUTAMINASE"/>
    <property type="match status" value="1"/>
</dbReference>
<evidence type="ECO:0000256" key="3">
    <source>
        <dbReference type="ARBA" id="ARBA00022801"/>
    </source>
</evidence>
<dbReference type="PANTHER" id="PTHR42872">
    <property type="entry name" value="PROTEIN-GLUTAMATE METHYLESTERASE/PROTEIN-GLUTAMINE GLUTAMINASE"/>
    <property type="match status" value="1"/>
</dbReference>
<dbReference type="Gene3D" id="3.40.50.180">
    <property type="entry name" value="Methylesterase CheB, C-terminal domain"/>
    <property type="match status" value="1"/>
</dbReference>
<protein>
    <recommendedName>
        <fullName evidence="6">Protein-glutamate methylesterase/protein-glutamine glutaminase</fullName>
        <ecNumber evidence="6">3.1.1.61</ecNumber>
        <ecNumber evidence="6">3.5.1.44</ecNumber>
    </recommendedName>
</protein>
<evidence type="ECO:0000256" key="4">
    <source>
        <dbReference type="ARBA" id="ARBA00024867"/>
    </source>
</evidence>
<keyword evidence="6 8" id="KW-0597">Phosphoprotein</keyword>
<dbReference type="CDD" id="cd16432">
    <property type="entry name" value="CheB_Rec"/>
    <property type="match status" value="1"/>
</dbReference>
<sequence>MYKSKKVRVLVVDDSLIFRETVAKGIAKDRGIEVVGTASDPFDARDKIIEYEPDVITLDVEMPKMNGIEFLKRLMPQYPLPVVVVSAVSSNVFDALNAGAVDFVTKPDGRSVNGLEGFIKELVTKIKIASVAKVAHWKKKNDERFSNNVIGSNISNKIIAIGSSTGGTEAVATILKMLPKNIPPIVVVQHMPPVFTRMYAERLNNSCAMEVREAKNGDRLYNGLALIAPGEYHMSLEKRGTYYYVKCFKGEKVNGHCPAVDVLFESVAKEAGKNAIGIILTGMGYDGAKGLLSMKKRGAITIGQNEESCVVYGMPKVAYDIGAVQKQVSIENIAGSLGPFLNGSKV</sequence>
<dbReference type="Gene3D" id="3.40.50.2300">
    <property type="match status" value="1"/>
</dbReference>
<feature type="domain" description="CheB-type methylesterase" evidence="10">
    <location>
        <begin position="152"/>
        <end position="344"/>
    </location>
</feature>
<evidence type="ECO:0000256" key="8">
    <source>
        <dbReference type="PROSITE-ProRule" id="PRU00169"/>
    </source>
</evidence>
<comment type="similarity">
    <text evidence="6">Belongs to the CheB family.</text>
</comment>
<feature type="active site" evidence="6 7">
    <location>
        <position position="164"/>
    </location>
</feature>
<dbReference type="InterPro" id="IPR008248">
    <property type="entry name" value="CheB-like"/>
</dbReference>
<evidence type="ECO:0000256" key="7">
    <source>
        <dbReference type="PROSITE-ProRule" id="PRU00050"/>
    </source>
</evidence>
<dbReference type="InterPro" id="IPR000673">
    <property type="entry name" value="Sig_transdc_resp-reg_Me-estase"/>
</dbReference>
<evidence type="ECO:0000259" key="9">
    <source>
        <dbReference type="PROSITE" id="PS50110"/>
    </source>
</evidence>
<dbReference type="SMART" id="SM00448">
    <property type="entry name" value="REC"/>
    <property type="match status" value="1"/>
</dbReference>
<comment type="subcellular location">
    <subcellularLocation>
        <location evidence="6">Cytoplasm</location>
    </subcellularLocation>
</comment>
<dbReference type="RefSeq" id="WP_029162437.1">
    <property type="nucleotide sequence ID" value="NZ_CP009933.1"/>
</dbReference>
<keyword evidence="12" id="KW-1185">Reference proteome</keyword>
<dbReference type="InterPro" id="IPR001789">
    <property type="entry name" value="Sig_transdc_resp-reg_receiver"/>
</dbReference>
<dbReference type="GO" id="GO:0008984">
    <property type="term" value="F:protein-glutamate methylesterase activity"/>
    <property type="evidence" value="ECO:0007669"/>
    <property type="project" value="UniProtKB-UniRule"/>
</dbReference>
<dbReference type="PROSITE" id="PS50110">
    <property type="entry name" value="RESPONSE_REGULATORY"/>
    <property type="match status" value="1"/>
</dbReference>
<accession>A0A0E3JLV5</accession>
<dbReference type="STRING" id="1548.CSCA_0142"/>
<dbReference type="GO" id="GO:0006935">
    <property type="term" value="P:chemotaxis"/>
    <property type="evidence" value="ECO:0007669"/>
    <property type="project" value="UniProtKB-UniRule"/>
</dbReference>
<evidence type="ECO:0000313" key="11">
    <source>
        <dbReference type="EMBL" id="AKA67267.1"/>
    </source>
</evidence>
<evidence type="ECO:0000256" key="5">
    <source>
        <dbReference type="ARBA" id="ARBA00048267"/>
    </source>
</evidence>
<feature type="domain" description="Response regulatory" evidence="9">
    <location>
        <begin position="8"/>
        <end position="121"/>
    </location>
</feature>
<evidence type="ECO:0000256" key="1">
    <source>
        <dbReference type="ARBA" id="ARBA00022490"/>
    </source>
</evidence>
<evidence type="ECO:0000259" key="10">
    <source>
        <dbReference type="PROSITE" id="PS50122"/>
    </source>
</evidence>
<dbReference type="Pfam" id="PF00072">
    <property type="entry name" value="Response_reg"/>
    <property type="match status" value="1"/>
</dbReference>
<keyword evidence="1 6" id="KW-0963">Cytoplasm</keyword>
<comment type="domain">
    <text evidence="6">Contains a C-terminal catalytic domain, and an N-terminal region which modulates catalytic activity.</text>
</comment>
<name>A0A0E3JLV5_CLOSL</name>
<dbReference type="EMBL" id="CP009933">
    <property type="protein sequence ID" value="AKA67267.1"/>
    <property type="molecule type" value="Genomic_DNA"/>
</dbReference>
<keyword evidence="3 6" id="KW-0378">Hydrolase</keyword>
<comment type="function">
    <text evidence="4">May play the central regulatory role in sporulation. It may be an element of the effector pathway responsible for the activation of sporulation genes in response to nutritional stress. Spo0A may act in concert with spo0H (a sigma factor) to control the expression of some genes that are critical to the sporulation process.</text>
</comment>
<dbReference type="KEGG" id="csq:CSCA_0142"/>
<dbReference type="NCBIfam" id="NF009206">
    <property type="entry name" value="PRK12555.1"/>
    <property type="match status" value="1"/>
</dbReference>
<dbReference type="PROSITE" id="PS50122">
    <property type="entry name" value="CHEB"/>
    <property type="match status" value="1"/>
</dbReference>
<dbReference type="NCBIfam" id="NF001965">
    <property type="entry name" value="PRK00742.1"/>
    <property type="match status" value="1"/>
</dbReference>
<organism evidence="11 12">
    <name type="scientific">Clostridium scatologenes</name>
    <dbReference type="NCBI Taxonomy" id="1548"/>
    <lineage>
        <taxon>Bacteria</taxon>
        <taxon>Bacillati</taxon>
        <taxon>Bacillota</taxon>
        <taxon>Clostridia</taxon>
        <taxon>Eubacteriales</taxon>
        <taxon>Clostridiaceae</taxon>
        <taxon>Clostridium</taxon>
    </lineage>
</organism>
<dbReference type="EC" id="3.1.1.61" evidence="6"/>
<dbReference type="Proteomes" id="UP000033115">
    <property type="component" value="Chromosome"/>
</dbReference>
<feature type="active site" evidence="6 7">
    <location>
        <position position="190"/>
    </location>
</feature>
<dbReference type="PIRSF" id="PIRSF000876">
    <property type="entry name" value="RR_chemtxs_CheB"/>
    <property type="match status" value="1"/>
</dbReference>
<comment type="function">
    <text evidence="6">Involved in chemotaxis. Part of a chemotaxis signal transduction system that modulates chemotaxis in response to various stimuli. Catalyzes the demethylation of specific methylglutamate residues introduced into the chemoreceptors (methyl-accepting chemotaxis proteins or MCP) by CheR. Also mediates the irreversible deamidation of specific glutamine residues to glutamic acid.</text>
</comment>
<dbReference type="InterPro" id="IPR035909">
    <property type="entry name" value="CheB_C"/>
</dbReference>
<gene>
    <name evidence="6" type="primary">cheB</name>
    <name evidence="11" type="ORF">CSCA_0142</name>
</gene>
<dbReference type="Pfam" id="PF01339">
    <property type="entry name" value="CheB_methylest"/>
    <property type="match status" value="1"/>
</dbReference>
<feature type="modified residue" description="4-aspartylphosphate" evidence="6 8">
    <location>
        <position position="59"/>
    </location>
</feature>
<dbReference type="HOGENOM" id="CLU_000445_51_0_9"/>
<reference evidence="11 12" key="1">
    <citation type="journal article" date="2015" name="J. Biotechnol.">
        <title>Complete genome sequence of a malodorant-producing acetogen, Clostridium scatologenes ATCC 25775(T).</title>
        <authorList>
            <person name="Zhu Z."/>
            <person name="Guo T."/>
            <person name="Zheng H."/>
            <person name="Song T."/>
            <person name="Ouyang P."/>
            <person name="Xie J."/>
        </authorList>
    </citation>
    <scope>NUCLEOTIDE SEQUENCE [LARGE SCALE GENOMIC DNA]</scope>
    <source>
        <strain evidence="11 12">ATCC 25775</strain>
    </source>
</reference>
<keyword evidence="2 6" id="KW-0145">Chemotaxis</keyword>
<feature type="active site" evidence="6 7">
    <location>
        <position position="286"/>
    </location>
</feature>
<comment type="catalytic activity">
    <reaction evidence="6">
        <text>L-glutaminyl-[protein] + H2O = L-glutamyl-[protein] + NH4(+)</text>
        <dbReference type="Rhea" id="RHEA:16441"/>
        <dbReference type="Rhea" id="RHEA-COMP:10207"/>
        <dbReference type="Rhea" id="RHEA-COMP:10208"/>
        <dbReference type="ChEBI" id="CHEBI:15377"/>
        <dbReference type="ChEBI" id="CHEBI:28938"/>
        <dbReference type="ChEBI" id="CHEBI:29973"/>
        <dbReference type="ChEBI" id="CHEBI:30011"/>
        <dbReference type="EC" id="3.5.1.44"/>
    </reaction>
</comment>
<dbReference type="HAMAP" id="MF_00099">
    <property type="entry name" value="CheB_chemtxs"/>
    <property type="match status" value="1"/>
</dbReference>
<comment type="PTM">
    <text evidence="6">Phosphorylated by CheA. Phosphorylation of the N-terminal regulatory domain activates the methylesterase activity.</text>
</comment>
<dbReference type="EC" id="3.5.1.44" evidence="6"/>
<dbReference type="GO" id="GO:0000156">
    <property type="term" value="F:phosphorelay response regulator activity"/>
    <property type="evidence" value="ECO:0007669"/>
    <property type="project" value="InterPro"/>
</dbReference>
<dbReference type="AlphaFoldDB" id="A0A0E3JLV5"/>
<evidence type="ECO:0000256" key="2">
    <source>
        <dbReference type="ARBA" id="ARBA00022500"/>
    </source>
</evidence>
<proteinExistence type="inferred from homology"/>
<dbReference type="GO" id="GO:0050568">
    <property type="term" value="F:protein-glutamine glutaminase activity"/>
    <property type="evidence" value="ECO:0007669"/>
    <property type="project" value="UniProtKB-UniRule"/>
</dbReference>
<evidence type="ECO:0000313" key="12">
    <source>
        <dbReference type="Proteomes" id="UP000033115"/>
    </source>
</evidence>
<dbReference type="CDD" id="cd17541">
    <property type="entry name" value="REC_CheB-like"/>
    <property type="match status" value="1"/>
</dbReference>
<dbReference type="InterPro" id="IPR011006">
    <property type="entry name" value="CheY-like_superfamily"/>
</dbReference>